<evidence type="ECO:0000256" key="1">
    <source>
        <dbReference type="SAM" id="MobiDB-lite"/>
    </source>
</evidence>
<dbReference type="Proteomes" id="UP000032452">
    <property type="component" value="Unassembled WGS sequence"/>
</dbReference>
<name>A0A0D8ZWL7_9CYAN</name>
<sequence>MAKKDLGDLLREEVQKNSSADINLGEQMSQEDNSIAETEAADDTNNHRAKRALTKADLEALVNDLRAALEESQKYSNSLEQKVADLQSDLQTQKASVQKLKAELKEAEQNSSEIKTLRSEVGKIDKIKAELEDAKNFILQLSETNTKSSKKPATPSKQSQQIVPSKSNEVLTTPTDKVIHSHLPSTTLTNSDIGWVD</sequence>
<accession>A0A0D8ZWL7</accession>
<feature type="region of interest" description="Disordered" evidence="1">
    <location>
        <begin position="143"/>
        <end position="197"/>
    </location>
</feature>
<gene>
    <name evidence="2" type="ORF">UH38_04520</name>
</gene>
<dbReference type="AlphaFoldDB" id="A0A0D8ZWL7"/>
<organism evidence="2 3">
    <name type="scientific">Aliterella atlantica CENA595</name>
    <dbReference type="NCBI Taxonomy" id="1618023"/>
    <lineage>
        <taxon>Bacteria</taxon>
        <taxon>Bacillati</taxon>
        <taxon>Cyanobacteriota</taxon>
        <taxon>Cyanophyceae</taxon>
        <taxon>Chroococcidiopsidales</taxon>
        <taxon>Aliterellaceae</taxon>
        <taxon>Aliterella</taxon>
    </lineage>
</organism>
<proteinExistence type="predicted"/>
<dbReference type="STRING" id="1618023.UH38_04520"/>
<evidence type="ECO:0000313" key="3">
    <source>
        <dbReference type="Proteomes" id="UP000032452"/>
    </source>
</evidence>
<protein>
    <submittedName>
        <fullName evidence="2">Uncharacterized protein</fullName>
    </submittedName>
</protein>
<feature type="compositionally biased region" description="Polar residues" evidence="1">
    <location>
        <begin position="16"/>
        <end position="36"/>
    </location>
</feature>
<evidence type="ECO:0000313" key="2">
    <source>
        <dbReference type="EMBL" id="KJH72824.1"/>
    </source>
</evidence>
<reference evidence="2 3" key="1">
    <citation type="submission" date="2015-02" db="EMBL/GenBank/DDBJ databases">
        <title>Draft genome of a novel marine cyanobacterium (Chroococcales) isolated from South Atlantic Ocean.</title>
        <authorList>
            <person name="Rigonato J."/>
            <person name="Alvarenga D.O."/>
            <person name="Branco L.H."/>
            <person name="Varani A.M."/>
            <person name="Brandini F.P."/>
            <person name="Fiore M.F."/>
        </authorList>
    </citation>
    <scope>NUCLEOTIDE SEQUENCE [LARGE SCALE GENOMIC DNA]</scope>
    <source>
        <strain evidence="2 3">CENA595</strain>
    </source>
</reference>
<feature type="compositionally biased region" description="Polar residues" evidence="1">
    <location>
        <begin position="162"/>
        <end position="175"/>
    </location>
</feature>
<comment type="caution">
    <text evidence="2">The sequence shown here is derived from an EMBL/GenBank/DDBJ whole genome shotgun (WGS) entry which is preliminary data.</text>
</comment>
<feature type="region of interest" description="Disordered" evidence="1">
    <location>
        <begin position="16"/>
        <end position="46"/>
    </location>
</feature>
<keyword evidence="3" id="KW-1185">Reference proteome</keyword>
<dbReference type="OrthoDB" id="428112at2"/>
<feature type="compositionally biased region" description="Low complexity" evidence="1">
    <location>
        <begin position="151"/>
        <end position="161"/>
    </location>
</feature>
<feature type="compositionally biased region" description="Polar residues" evidence="1">
    <location>
        <begin position="183"/>
        <end position="197"/>
    </location>
</feature>
<dbReference type="EMBL" id="JYON01000003">
    <property type="protein sequence ID" value="KJH72824.1"/>
    <property type="molecule type" value="Genomic_DNA"/>
</dbReference>
<dbReference type="RefSeq" id="WP_045053439.1">
    <property type="nucleotide sequence ID" value="NZ_CAWMDP010000011.1"/>
</dbReference>